<dbReference type="PANTHER" id="PTHR36565:SF1">
    <property type="entry name" value="UPF0332 PROTEIN TM_1000"/>
    <property type="match status" value="1"/>
</dbReference>
<name>A0A6L8T0V2_9FIRM</name>
<sequence length="157" mass="18379">MRQPNEKGTQKYLALYRIETSKSDIKAAEILLAAKEFRGANNRAYYGIYHAISAVHALDGNAYKRHKDALANFNKNYVKPEIFPRKLGKKIVESEEIRHASDYDDFYIATREEAEEQIQTAKELVSRVEEYVQARWKKESEKTVRNAEYLVQNRINY</sequence>
<proteinExistence type="inferred from homology"/>
<accession>A0A6L8T0V2</accession>
<dbReference type="RefSeq" id="WP_161233301.1">
    <property type="nucleotide sequence ID" value="NZ_AP031426.1"/>
</dbReference>
<evidence type="ECO:0000313" key="3">
    <source>
        <dbReference type="EMBL" id="MZL32051.1"/>
    </source>
</evidence>
<gene>
    <name evidence="3" type="ORF">GT728_02230</name>
</gene>
<dbReference type="EMBL" id="WWVQ01000003">
    <property type="protein sequence ID" value="MZL32051.1"/>
    <property type="molecule type" value="Genomic_DNA"/>
</dbReference>
<evidence type="ECO:0000256" key="1">
    <source>
        <dbReference type="ARBA" id="ARBA00038248"/>
    </source>
</evidence>
<comment type="similarity">
    <text evidence="1">Belongs to the UPF0332 family.</text>
</comment>
<organism evidence="3 4">
    <name type="scientific">Blautia wexlerae</name>
    <dbReference type="NCBI Taxonomy" id="418240"/>
    <lineage>
        <taxon>Bacteria</taxon>
        <taxon>Bacillati</taxon>
        <taxon>Bacillota</taxon>
        <taxon>Clostridia</taxon>
        <taxon>Lachnospirales</taxon>
        <taxon>Lachnospiraceae</taxon>
        <taxon>Blautia</taxon>
    </lineage>
</organism>
<evidence type="ECO:0000313" key="4">
    <source>
        <dbReference type="Proteomes" id="UP000477285"/>
    </source>
</evidence>
<reference evidence="3 4" key="1">
    <citation type="journal article" date="2019" name="Nat. Med.">
        <title>A library of human gut bacterial isolates paired with longitudinal multiomics data enables mechanistic microbiome research.</title>
        <authorList>
            <person name="Poyet M."/>
            <person name="Groussin M."/>
            <person name="Gibbons S.M."/>
            <person name="Avila-Pacheco J."/>
            <person name="Jiang X."/>
            <person name="Kearney S.M."/>
            <person name="Perrotta A.R."/>
            <person name="Berdy B."/>
            <person name="Zhao S."/>
            <person name="Lieberman T.D."/>
            <person name="Swanson P.K."/>
            <person name="Smith M."/>
            <person name="Roesemann S."/>
            <person name="Alexander J.E."/>
            <person name="Rich S.A."/>
            <person name="Livny J."/>
            <person name="Vlamakis H."/>
            <person name="Clish C."/>
            <person name="Bullock K."/>
            <person name="Deik A."/>
            <person name="Scott J."/>
            <person name="Pierce K.A."/>
            <person name="Xavier R.J."/>
            <person name="Alm E.J."/>
        </authorList>
    </citation>
    <scope>NUCLEOTIDE SEQUENCE [LARGE SCALE GENOMIC DNA]</scope>
    <source>
        <strain evidence="3 4">BIOML-A1</strain>
    </source>
</reference>
<dbReference type="InterPro" id="IPR007842">
    <property type="entry name" value="HEPN_dom"/>
</dbReference>
<feature type="domain" description="HEPN" evidence="2">
    <location>
        <begin position="17"/>
        <end position="130"/>
    </location>
</feature>
<evidence type="ECO:0000259" key="2">
    <source>
        <dbReference type="Pfam" id="PF05168"/>
    </source>
</evidence>
<dbReference type="Pfam" id="PF05168">
    <property type="entry name" value="HEPN"/>
    <property type="match status" value="1"/>
</dbReference>
<dbReference type="AlphaFoldDB" id="A0A6L8T0V2"/>
<dbReference type="Proteomes" id="UP000477285">
    <property type="component" value="Unassembled WGS sequence"/>
</dbReference>
<comment type="caution">
    <text evidence="3">The sequence shown here is derived from an EMBL/GenBank/DDBJ whole genome shotgun (WGS) entry which is preliminary data.</text>
</comment>
<dbReference type="Gene3D" id="1.20.120.330">
    <property type="entry name" value="Nucleotidyltransferases domain 2"/>
    <property type="match status" value="1"/>
</dbReference>
<protein>
    <submittedName>
        <fullName evidence="3">HEPN domain-containing protein</fullName>
    </submittedName>
</protein>
<dbReference type="PANTHER" id="PTHR36565">
    <property type="entry name" value="UPF0332 PROTEIN TM_1000"/>
    <property type="match status" value="1"/>
</dbReference>
<dbReference type="InterPro" id="IPR052226">
    <property type="entry name" value="UPF0332_toxin"/>
</dbReference>